<keyword evidence="7 13" id="KW-0067">ATP-binding</keyword>
<dbReference type="InterPro" id="IPR003593">
    <property type="entry name" value="AAA+_ATPase"/>
</dbReference>
<comment type="similarity">
    <text evidence="10">Belongs to the ABC transporter superfamily. Macrolide exporter (TC 3.A.1.122) family.</text>
</comment>
<feature type="transmembrane region" description="Helical" evidence="11">
    <location>
        <begin position="589"/>
        <end position="613"/>
    </location>
</feature>
<dbReference type="PANTHER" id="PTHR24220:SF692">
    <property type="entry name" value="ABC TRANSPORTER DOMAIN-CONTAINING PROTEIN"/>
    <property type="match status" value="1"/>
</dbReference>
<keyword evidence="3" id="KW-1003">Cell membrane</keyword>
<dbReference type="EMBL" id="AGCN01000031">
    <property type="protein sequence ID" value="EHN61426.1"/>
    <property type="molecule type" value="Genomic_DNA"/>
</dbReference>
<dbReference type="InterPro" id="IPR003838">
    <property type="entry name" value="ABC3_permease_C"/>
</dbReference>
<sequence>MKVGEYMLEIKHLKKSYKLGKKNETPVLKDINVTIQDGEFAAIIGKSGSGKSTLLNIISGLDTDYSGQVLYNGADLQDIDLDAYHFNHIGFIFQSFHLVNHMSVIENVKVPLYLNAELSESDRNARALDLLKQVGLDEFASKKPTQLSGGQKQRVAIARSLANNPDMIIADEPTGALDSVTSEEIIKLLKTLAKQGTTVIIVTHDLNIADQTDAVLRLADGEVISFERKKEVIQRVSHKNEKKLRLNWWATAKISFKSFFNRKFRNLLVALGTSIGIIAILLAFGLGNGVNQSLSKIFGTTFSPNQITTYYKEDGGSKSPEPTTPLTSSEIKKIKQLYEDENITEIYERTTVQGIKFEYDSEYLKGISGEMQEANFKPSRYEDLTVKDEYLLSGKMVTSDEAGAVIPSNVARAILGKKDSDDLTKSDGDKLIGKTITLVYAGRNSDTKNTVKTETIITGITNPSKEGFARGFDVSTKTMNDFIKTTGIEKPILSVDAFTKTTAEAEEIVGKYEDDKDWANYSITNANAFVDTFSQFTDIIVYLIAFIAGLSLAVAGVMIAIVLYIGVVERTREIGVFRAIGYRKRHIRGLFMMEASYIIILANVLSSLVAVTIAKIASPILETNIGFEDMIHISFWNFLVTLAITITIGFIFSIYPSNKAAKLDAAEALRSE</sequence>
<comment type="caution">
    <text evidence="13">The sequence shown here is derived from an EMBL/GenBank/DDBJ whole genome shotgun (WGS) entry which is preliminary data.</text>
</comment>
<evidence type="ECO:0000256" key="4">
    <source>
        <dbReference type="ARBA" id="ARBA00022519"/>
    </source>
</evidence>
<dbReference type="GO" id="GO:0016887">
    <property type="term" value="F:ATP hydrolysis activity"/>
    <property type="evidence" value="ECO:0007669"/>
    <property type="project" value="InterPro"/>
</dbReference>
<dbReference type="InterPro" id="IPR003439">
    <property type="entry name" value="ABC_transporter-like_ATP-bd"/>
</dbReference>
<dbReference type="Gene3D" id="3.40.50.300">
    <property type="entry name" value="P-loop containing nucleotide triphosphate hydrolases"/>
    <property type="match status" value="1"/>
</dbReference>
<evidence type="ECO:0000256" key="10">
    <source>
        <dbReference type="ARBA" id="ARBA00038388"/>
    </source>
</evidence>
<keyword evidence="2" id="KW-0813">Transport</keyword>
<evidence type="ECO:0000256" key="1">
    <source>
        <dbReference type="ARBA" id="ARBA00004429"/>
    </source>
</evidence>
<dbReference type="GO" id="GO:0005524">
    <property type="term" value="F:ATP binding"/>
    <property type="evidence" value="ECO:0007669"/>
    <property type="project" value="UniProtKB-KW"/>
</dbReference>
<dbReference type="CDD" id="cd03255">
    <property type="entry name" value="ABC_MJ0796_LolCDE_FtsE"/>
    <property type="match status" value="1"/>
</dbReference>
<dbReference type="InterPro" id="IPR025857">
    <property type="entry name" value="MacB_PCD"/>
</dbReference>
<gene>
    <name evidence="13" type="ORF">HMPREF0557_01435</name>
</gene>
<name>A0AB72Z970_LISIO</name>
<keyword evidence="9 11" id="KW-0472">Membrane</keyword>
<protein>
    <submittedName>
        <fullName evidence="13">ABC transporter, ATP-binding protein</fullName>
    </submittedName>
</protein>
<proteinExistence type="inferred from homology"/>
<feature type="transmembrane region" description="Helical" evidence="11">
    <location>
        <begin position="267"/>
        <end position="287"/>
    </location>
</feature>
<accession>A0AB72Z970</accession>
<keyword evidence="6" id="KW-0547">Nucleotide-binding</keyword>
<keyword evidence="4" id="KW-0997">Cell inner membrane</keyword>
<dbReference type="SMART" id="SM00382">
    <property type="entry name" value="AAA"/>
    <property type="match status" value="1"/>
</dbReference>
<dbReference type="GO" id="GO:0005886">
    <property type="term" value="C:plasma membrane"/>
    <property type="evidence" value="ECO:0007669"/>
    <property type="project" value="UniProtKB-SubCell"/>
</dbReference>
<feature type="transmembrane region" description="Helical" evidence="11">
    <location>
        <begin position="633"/>
        <end position="655"/>
    </location>
</feature>
<evidence type="ECO:0000256" key="9">
    <source>
        <dbReference type="ARBA" id="ARBA00023136"/>
    </source>
</evidence>
<feature type="domain" description="ABC transporter" evidence="12">
    <location>
        <begin position="8"/>
        <end position="245"/>
    </location>
</feature>
<dbReference type="Pfam" id="PF00005">
    <property type="entry name" value="ABC_tran"/>
    <property type="match status" value="1"/>
</dbReference>
<dbReference type="InterPro" id="IPR015854">
    <property type="entry name" value="ABC_transpr_LolD-like"/>
</dbReference>
<dbReference type="PROSITE" id="PS00211">
    <property type="entry name" value="ABC_TRANSPORTER_1"/>
    <property type="match status" value="1"/>
</dbReference>
<dbReference type="InterPro" id="IPR027417">
    <property type="entry name" value="P-loop_NTPase"/>
</dbReference>
<evidence type="ECO:0000256" key="7">
    <source>
        <dbReference type="ARBA" id="ARBA00022840"/>
    </source>
</evidence>
<evidence type="ECO:0000313" key="13">
    <source>
        <dbReference type="EMBL" id="EHN61426.1"/>
    </source>
</evidence>
<evidence type="ECO:0000256" key="3">
    <source>
        <dbReference type="ARBA" id="ARBA00022475"/>
    </source>
</evidence>
<dbReference type="GO" id="GO:0098796">
    <property type="term" value="C:membrane protein complex"/>
    <property type="evidence" value="ECO:0007669"/>
    <property type="project" value="UniProtKB-ARBA"/>
</dbReference>
<dbReference type="Proteomes" id="UP000003597">
    <property type="component" value="Unassembled WGS sequence"/>
</dbReference>
<dbReference type="FunFam" id="3.40.50.300:FF:000032">
    <property type="entry name" value="Export ABC transporter ATP-binding protein"/>
    <property type="match status" value="1"/>
</dbReference>
<dbReference type="Pfam" id="PF12704">
    <property type="entry name" value="MacB_PCD"/>
    <property type="match status" value="1"/>
</dbReference>
<organism evidence="13 14">
    <name type="scientific">Listeria innocua ATCC 33091</name>
    <dbReference type="NCBI Taxonomy" id="1002366"/>
    <lineage>
        <taxon>Bacteria</taxon>
        <taxon>Bacillati</taxon>
        <taxon>Bacillota</taxon>
        <taxon>Bacilli</taxon>
        <taxon>Bacillales</taxon>
        <taxon>Listeriaceae</taxon>
        <taxon>Listeria</taxon>
    </lineage>
</organism>
<dbReference type="InterPro" id="IPR017871">
    <property type="entry name" value="ABC_transporter-like_CS"/>
</dbReference>
<dbReference type="PANTHER" id="PTHR24220">
    <property type="entry name" value="IMPORT ATP-BINDING PROTEIN"/>
    <property type="match status" value="1"/>
</dbReference>
<reference evidence="13 14" key="1">
    <citation type="submission" date="2011-08" db="EMBL/GenBank/DDBJ databases">
        <authorList>
            <person name="Weinstock G."/>
            <person name="Sodergren E."/>
            <person name="Clifton S."/>
            <person name="Fulton L."/>
            <person name="Fulton B."/>
            <person name="Courtney L."/>
            <person name="Fronick C."/>
            <person name="Harrison M."/>
            <person name="Strong C."/>
            <person name="Farmer C."/>
            <person name="Delahaunty K."/>
            <person name="Markovic C."/>
            <person name="Hall O."/>
            <person name="Minx P."/>
            <person name="Tomlinson C."/>
            <person name="Mitreva M."/>
            <person name="Hou S."/>
            <person name="Chen J."/>
            <person name="Wollam A."/>
            <person name="Pepin K.H."/>
            <person name="Johnson M."/>
            <person name="Bhonagiri V."/>
            <person name="Zhang X."/>
            <person name="Suruliraj S."/>
            <person name="Warren W."/>
            <person name="Chinwalla A."/>
            <person name="Mardis E.R."/>
            <person name="Wilson R.K."/>
        </authorList>
    </citation>
    <scope>NUCLEOTIDE SEQUENCE [LARGE SCALE GENOMIC DNA]</scope>
    <source>
        <strain evidence="13 14">ATCC 33091</strain>
    </source>
</reference>
<keyword evidence="5 11" id="KW-0812">Transmembrane</keyword>
<dbReference type="InterPro" id="IPR017911">
    <property type="entry name" value="MacB-like_ATP-bd"/>
</dbReference>
<dbReference type="AlphaFoldDB" id="A0AB72Z970"/>
<dbReference type="Pfam" id="PF02687">
    <property type="entry name" value="FtsX"/>
    <property type="match status" value="1"/>
</dbReference>
<evidence type="ECO:0000259" key="12">
    <source>
        <dbReference type="PROSITE" id="PS50893"/>
    </source>
</evidence>
<evidence type="ECO:0000256" key="11">
    <source>
        <dbReference type="SAM" id="Phobius"/>
    </source>
</evidence>
<comment type="subcellular location">
    <subcellularLocation>
        <location evidence="1">Cell inner membrane</location>
        <topology evidence="1">Multi-pass membrane protein</topology>
    </subcellularLocation>
</comment>
<evidence type="ECO:0000256" key="6">
    <source>
        <dbReference type="ARBA" id="ARBA00022741"/>
    </source>
</evidence>
<dbReference type="PROSITE" id="PS50893">
    <property type="entry name" value="ABC_TRANSPORTER_2"/>
    <property type="match status" value="1"/>
</dbReference>
<dbReference type="SUPFAM" id="SSF52540">
    <property type="entry name" value="P-loop containing nucleoside triphosphate hydrolases"/>
    <property type="match status" value="1"/>
</dbReference>
<evidence type="ECO:0000256" key="8">
    <source>
        <dbReference type="ARBA" id="ARBA00022989"/>
    </source>
</evidence>
<feature type="transmembrane region" description="Helical" evidence="11">
    <location>
        <begin position="539"/>
        <end position="568"/>
    </location>
</feature>
<keyword evidence="8 11" id="KW-1133">Transmembrane helix</keyword>
<evidence type="ECO:0000313" key="14">
    <source>
        <dbReference type="Proteomes" id="UP000003597"/>
    </source>
</evidence>
<keyword evidence="14" id="KW-1185">Reference proteome</keyword>
<evidence type="ECO:0000256" key="5">
    <source>
        <dbReference type="ARBA" id="ARBA00022692"/>
    </source>
</evidence>
<dbReference type="GO" id="GO:0022857">
    <property type="term" value="F:transmembrane transporter activity"/>
    <property type="evidence" value="ECO:0007669"/>
    <property type="project" value="TreeGrafter"/>
</dbReference>
<evidence type="ECO:0000256" key="2">
    <source>
        <dbReference type="ARBA" id="ARBA00022448"/>
    </source>
</evidence>